<accession>A0A223NZT0</accession>
<dbReference type="PANTHER" id="PTHR36444:SF2">
    <property type="entry name" value="TRANSCRIPTIONAL REGULATOR PROTEIN YOBU-RELATED"/>
    <property type="match status" value="1"/>
</dbReference>
<dbReference type="Gene3D" id="3.20.80.10">
    <property type="entry name" value="Regulatory factor, effector binding domain"/>
    <property type="match status" value="1"/>
</dbReference>
<feature type="domain" description="AraC effector-binding" evidence="1">
    <location>
        <begin position="3"/>
        <end position="154"/>
    </location>
</feature>
<dbReference type="InterPro" id="IPR011256">
    <property type="entry name" value="Reg_factor_effector_dom_sf"/>
</dbReference>
<evidence type="ECO:0000313" key="2">
    <source>
        <dbReference type="EMBL" id="ASU35373.1"/>
    </source>
</evidence>
<evidence type="ECO:0000313" key="3">
    <source>
        <dbReference type="Proteomes" id="UP000215002"/>
    </source>
</evidence>
<protein>
    <recommendedName>
        <fullName evidence="1">AraC effector-binding domain-containing protein</fullName>
    </recommendedName>
</protein>
<dbReference type="AlphaFoldDB" id="A0A223NZT0"/>
<gene>
    <name evidence="2" type="ORF">MuYL_3488</name>
</gene>
<dbReference type="RefSeq" id="WP_094571566.1">
    <property type="nucleotide sequence ID" value="NZ_CP022743.1"/>
</dbReference>
<dbReference type="SUPFAM" id="SSF55136">
    <property type="entry name" value="Probable bacterial effector-binding domain"/>
    <property type="match status" value="1"/>
</dbReference>
<reference evidence="2 3" key="1">
    <citation type="submission" date="2017-08" db="EMBL/GenBank/DDBJ databases">
        <title>Complete genome sequence of Mucilaginibacter sp. strain BJC16-A31.</title>
        <authorList>
            <consortium name="Henan University of Science and Technology"/>
            <person name="You X."/>
        </authorList>
    </citation>
    <scope>NUCLEOTIDE SEQUENCE [LARGE SCALE GENOMIC DNA]</scope>
    <source>
        <strain evidence="2 3">BJC16-A31</strain>
    </source>
</reference>
<dbReference type="InterPro" id="IPR029441">
    <property type="entry name" value="Cass2"/>
</dbReference>
<dbReference type="OrthoDB" id="9801008at2"/>
<proteinExistence type="predicted"/>
<dbReference type="KEGG" id="muc:MuYL_3488"/>
<dbReference type="InterPro" id="IPR053182">
    <property type="entry name" value="YobU-like_regulator"/>
</dbReference>
<dbReference type="Proteomes" id="UP000215002">
    <property type="component" value="Chromosome"/>
</dbReference>
<dbReference type="InterPro" id="IPR010499">
    <property type="entry name" value="AraC_E-bd"/>
</dbReference>
<sequence length="154" mass="17401">MIAKTEIADQNQFFIAGISVRTTNKNGQSAKDIGELWTRFMDENLVEQITDRLSDDTYCAYFDYETDDRGPYTAIFGCKVESLGKIPVGFTGAAIPAGTYKIYYLSGEFPATIGEGWKEIWASDVKRKFTADYDFYEANPKSFEETEARIYVGI</sequence>
<name>A0A223NZT0_9SPHI</name>
<dbReference type="EMBL" id="CP022743">
    <property type="protein sequence ID" value="ASU35373.1"/>
    <property type="molecule type" value="Genomic_DNA"/>
</dbReference>
<organism evidence="2 3">
    <name type="scientific">Mucilaginibacter xinganensis</name>
    <dbReference type="NCBI Taxonomy" id="1234841"/>
    <lineage>
        <taxon>Bacteria</taxon>
        <taxon>Pseudomonadati</taxon>
        <taxon>Bacteroidota</taxon>
        <taxon>Sphingobacteriia</taxon>
        <taxon>Sphingobacteriales</taxon>
        <taxon>Sphingobacteriaceae</taxon>
        <taxon>Mucilaginibacter</taxon>
    </lineage>
</organism>
<evidence type="ECO:0000259" key="1">
    <source>
        <dbReference type="SMART" id="SM00871"/>
    </source>
</evidence>
<dbReference type="PANTHER" id="PTHR36444">
    <property type="entry name" value="TRANSCRIPTIONAL REGULATOR PROTEIN YOBU-RELATED"/>
    <property type="match status" value="1"/>
</dbReference>
<dbReference type="SMART" id="SM00871">
    <property type="entry name" value="AraC_E_bind"/>
    <property type="match status" value="1"/>
</dbReference>
<keyword evidence="3" id="KW-1185">Reference proteome</keyword>
<dbReference type="Pfam" id="PF14526">
    <property type="entry name" value="Cass2"/>
    <property type="match status" value="1"/>
</dbReference>